<organism evidence="2 3">
    <name type="scientific">Microbaculum marinisediminis</name>
    <dbReference type="NCBI Taxonomy" id="2931392"/>
    <lineage>
        <taxon>Bacteria</taxon>
        <taxon>Pseudomonadati</taxon>
        <taxon>Pseudomonadota</taxon>
        <taxon>Alphaproteobacteria</taxon>
        <taxon>Hyphomicrobiales</taxon>
        <taxon>Tepidamorphaceae</taxon>
        <taxon>Microbaculum</taxon>
    </lineage>
</organism>
<evidence type="ECO:0000256" key="1">
    <source>
        <dbReference type="SAM" id="MobiDB-lite"/>
    </source>
</evidence>
<feature type="compositionally biased region" description="Polar residues" evidence="1">
    <location>
        <begin position="1"/>
        <end position="17"/>
    </location>
</feature>
<feature type="region of interest" description="Disordered" evidence="1">
    <location>
        <begin position="1"/>
        <end position="20"/>
    </location>
</feature>
<evidence type="ECO:0000313" key="2">
    <source>
        <dbReference type="EMBL" id="MCT8972814.1"/>
    </source>
</evidence>
<proteinExistence type="predicted"/>
<reference evidence="2 3" key="1">
    <citation type="submission" date="2022-04" db="EMBL/GenBank/DDBJ databases">
        <authorList>
            <person name="Ye Y.-Q."/>
            <person name="Du Z.-J."/>
        </authorList>
    </citation>
    <scope>NUCLEOTIDE SEQUENCE [LARGE SCALE GENOMIC DNA]</scope>
    <source>
        <strain evidence="2 3">A6E488</strain>
    </source>
</reference>
<dbReference type="Proteomes" id="UP001320898">
    <property type="component" value="Unassembled WGS sequence"/>
</dbReference>
<name>A0AAW5R2H3_9HYPH</name>
<gene>
    <name evidence="2" type="primary">flaF</name>
    <name evidence="2" type="ORF">MUB46_13185</name>
</gene>
<dbReference type="GO" id="GO:0044781">
    <property type="term" value="P:bacterial-type flagellum organization"/>
    <property type="evidence" value="ECO:0007669"/>
    <property type="project" value="InterPro"/>
</dbReference>
<sequence length="122" mass="13656">MQNSAAQLYASTAQKTSSPRDLEADLLIKAAAKLQRVCDDWPNRKPELDEALTFNRRLWTIFATSATKPENPLPHQVKQNIANLSLFIFNQTIDLQTNPRPEKVPSLISINRELAAGLRATS</sequence>
<dbReference type="EMBL" id="JALIDZ010000005">
    <property type="protein sequence ID" value="MCT8972814.1"/>
    <property type="molecule type" value="Genomic_DNA"/>
</dbReference>
<evidence type="ECO:0000313" key="3">
    <source>
        <dbReference type="Proteomes" id="UP001320898"/>
    </source>
</evidence>
<dbReference type="InterPro" id="IPR010845">
    <property type="entry name" value="FlaF"/>
</dbReference>
<dbReference type="AlphaFoldDB" id="A0AAW5R2H3"/>
<accession>A0AAW5R2H3</accession>
<keyword evidence="2" id="KW-0969">Cilium</keyword>
<keyword evidence="2" id="KW-0966">Cell projection</keyword>
<keyword evidence="3" id="KW-1185">Reference proteome</keyword>
<comment type="caution">
    <text evidence="2">The sequence shown here is derived from an EMBL/GenBank/DDBJ whole genome shotgun (WGS) entry which is preliminary data.</text>
</comment>
<dbReference type="NCBIfam" id="NF009435">
    <property type="entry name" value="PRK12794.1"/>
    <property type="match status" value="1"/>
</dbReference>
<protein>
    <submittedName>
        <fullName evidence="2">Flagellar biosynthesis regulator FlaF</fullName>
    </submittedName>
</protein>
<dbReference type="RefSeq" id="WP_261616388.1">
    <property type="nucleotide sequence ID" value="NZ_JALIDZ010000005.1"/>
</dbReference>
<keyword evidence="2" id="KW-0282">Flagellum</keyword>
<dbReference type="Pfam" id="PF07309">
    <property type="entry name" value="FlaF"/>
    <property type="match status" value="1"/>
</dbReference>